<organism evidence="1 2">
    <name type="scientific">Alloalcanivorax balearicus MACL04</name>
    <dbReference type="NCBI Taxonomy" id="1177182"/>
    <lineage>
        <taxon>Bacteria</taxon>
        <taxon>Pseudomonadati</taxon>
        <taxon>Pseudomonadota</taxon>
        <taxon>Gammaproteobacteria</taxon>
        <taxon>Oceanospirillales</taxon>
        <taxon>Alcanivoracaceae</taxon>
        <taxon>Alloalcanivorax</taxon>
    </lineage>
</organism>
<accession>A0ABT2QYA5</accession>
<comment type="caution">
    <text evidence="1">The sequence shown here is derived from an EMBL/GenBank/DDBJ whole genome shotgun (WGS) entry which is preliminary data.</text>
</comment>
<dbReference type="Proteomes" id="UP001064106">
    <property type="component" value="Unassembled WGS sequence"/>
</dbReference>
<keyword evidence="2" id="KW-1185">Reference proteome</keyword>
<proteinExistence type="predicted"/>
<sequence>MPVDEAGRLHATGYSRASSLLTERGNYEAAVPLWELACKRIEEGTRAKKIRLQRPAARTSSHSGVVVPSVGASLLANPGQQAATAAL</sequence>
<protein>
    <recommendedName>
        <fullName evidence="3">Tetratricopeptide repeat protein</fullName>
    </recommendedName>
</protein>
<evidence type="ECO:0008006" key="3">
    <source>
        <dbReference type="Google" id="ProtNLM"/>
    </source>
</evidence>
<gene>
    <name evidence="1" type="ORF">MA04_01787</name>
</gene>
<name>A0ABT2QYA5_9GAMM</name>
<dbReference type="EMBL" id="ARXS01000008">
    <property type="protein sequence ID" value="MCU5782487.1"/>
    <property type="molecule type" value="Genomic_DNA"/>
</dbReference>
<evidence type="ECO:0000313" key="2">
    <source>
        <dbReference type="Proteomes" id="UP001064106"/>
    </source>
</evidence>
<reference evidence="1" key="1">
    <citation type="submission" date="2012-09" db="EMBL/GenBank/DDBJ databases">
        <title>Genome Sequence of alkane-degrading Bacterium Alcanivorax balearicus MACL04.</title>
        <authorList>
            <person name="Lai Q."/>
            <person name="Shao Z."/>
        </authorList>
    </citation>
    <scope>NUCLEOTIDE SEQUENCE</scope>
    <source>
        <strain evidence="1">MACL04</strain>
    </source>
</reference>
<evidence type="ECO:0000313" key="1">
    <source>
        <dbReference type="EMBL" id="MCU5782487.1"/>
    </source>
</evidence>